<sequence length="307" mass="33811">MTKLGAAITRPRVADLSARARIVHVLNPAWLDGLSLGDAVSASPVDGGYASKTYRVSTTLGRSAIVKTHDDVPVDLYALEADGLEALGVPGAFVVPEVLRVTPTFIVLSDLGSSSLPSDSDDFWRDAGRRLAVQHQQTADKFGYHLDNYLGVLPQRNPWTDDGHAFFAEHRLLRYLEVPNCYNALSPDDRHRLERLANRLPDLIPPQPASLLHGDLWHGNLLPAPALIDPAVHYGWPEAELATLITYGHLDDDAFLGAYQDLHPLAPDWRSRIPLLHLREQLCVLAHAHALSSPNTLTEIHTTLQPF</sequence>
<reference evidence="1 2" key="1">
    <citation type="submission" date="2019-02" db="EMBL/GenBank/DDBJ databases">
        <title>Kribbella capetownensis sp. nov. and Kribbella speibonae sp. nov., isolated from soil.</title>
        <authorList>
            <person name="Curtis S.M."/>
            <person name="Norton I."/>
            <person name="Everest G.J."/>
            <person name="Meyers P.R."/>
        </authorList>
    </citation>
    <scope>NUCLEOTIDE SEQUENCE [LARGE SCALE GENOMIC DNA]</scope>
    <source>
        <strain evidence="1 2">NRRL B-24813</strain>
    </source>
</reference>
<dbReference type="GO" id="GO:0016740">
    <property type="term" value="F:transferase activity"/>
    <property type="evidence" value="ECO:0007669"/>
    <property type="project" value="UniProtKB-KW"/>
</dbReference>
<dbReference type="Pfam" id="PF03881">
    <property type="entry name" value="Fructosamin_kin"/>
    <property type="match status" value="1"/>
</dbReference>
<proteinExistence type="predicted"/>
<protein>
    <submittedName>
        <fullName evidence="1">Aminoglycoside phosphotransferase</fullName>
    </submittedName>
</protein>
<keyword evidence="2" id="KW-1185">Reference proteome</keyword>
<dbReference type="SUPFAM" id="SSF56112">
    <property type="entry name" value="Protein kinase-like (PK-like)"/>
    <property type="match status" value="1"/>
</dbReference>
<dbReference type="AlphaFoldDB" id="A0A4R0KAV1"/>
<dbReference type="Gene3D" id="3.90.1200.10">
    <property type="match status" value="1"/>
</dbReference>
<dbReference type="Proteomes" id="UP000291144">
    <property type="component" value="Unassembled WGS sequence"/>
</dbReference>
<name>A0A4R0KAV1_9ACTN</name>
<keyword evidence="1" id="KW-0808">Transferase</keyword>
<comment type="caution">
    <text evidence="1">The sequence shown here is derived from an EMBL/GenBank/DDBJ whole genome shotgun (WGS) entry which is preliminary data.</text>
</comment>
<dbReference type="PANTHER" id="PTHR12149:SF8">
    <property type="entry name" value="PROTEIN-RIBULOSAMINE 3-KINASE"/>
    <property type="match status" value="1"/>
</dbReference>
<accession>A0A4R0KAV1</accession>
<evidence type="ECO:0000313" key="2">
    <source>
        <dbReference type="Proteomes" id="UP000291144"/>
    </source>
</evidence>
<dbReference type="InterPro" id="IPR011009">
    <property type="entry name" value="Kinase-like_dom_sf"/>
</dbReference>
<dbReference type="OrthoDB" id="5291879at2"/>
<dbReference type="Gene3D" id="3.30.200.20">
    <property type="entry name" value="Phosphorylase Kinase, domain 1"/>
    <property type="match status" value="1"/>
</dbReference>
<gene>
    <name evidence="1" type="ORF">E0H73_32945</name>
</gene>
<dbReference type="EMBL" id="SJKB01000012">
    <property type="protein sequence ID" value="TCC56487.1"/>
    <property type="molecule type" value="Genomic_DNA"/>
</dbReference>
<organism evidence="1 2">
    <name type="scientific">Kribbella pittospori</name>
    <dbReference type="NCBI Taxonomy" id="722689"/>
    <lineage>
        <taxon>Bacteria</taxon>
        <taxon>Bacillati</taxon>
        <taxon>Actinomycetota</taxon>
        <taxon>Actinomycetes</taxon>
        <taxon>Propionibacteriales</taxon>
        <taxon>Kribbellaceae</taxon>
        <taxon>Kribbella</taxon>
    </lineage>
</organism>
<evidence type="ECO:0000313" key="1">
    <source>
        <dbReference type="EMBL" id="TCC56487.1"/>
    </source>
</evidence>
<dbReference type="InterPro" id="IPR016477">
    <property type="entry name" value="Fructo-/Ketosamine-3-kinase"/>
</dbReference>
<dbReference type="PANTHER" id="PTHR12149">
    <property type="entry name" value="FRUCTOSAMINE 3 KINASE-RELATED PROTEIN"/>
    <property type="match status" value="1"/>
</dbReference>